<evidence type="ECO:0000313" key="7">
    <source>
        <dbReference type="EMBL" id="EEH54468.1"/>
    </source>
</evidence>
<dbReference type="Proteomes" id="UP000001876">
    <property type="component" value="Unassembled WGS sequence"/>
</dbReference>
<dbReference type="InterPro" id="IPR029063">
    <property type="entry name" value="SAM-dependent_MTases_sf"/>
</dbReference>
<dbReference type="FunFam" id="3.40.50.150:FF:000077">
    <property type="entry name" value="HemK methyltransferase family member 2"/>
    <property type="match status" value="1"/>
</dbReference>
<dbReference type="RefSeq" id="XP_003061838.1">
    <property type="nucleotide sequence ID" value="XM_003061792.1"/>
</dbReference>
<name>C1N1K5_MICPC</name>
<gene>
    <name evidence="7" type="ORF">MICPUCDRAFT_20643</name>
</gene>
<comment type="similarity">
    <text evidence="2">Belongs to the eukaryotic/archaeal PrmC-related family.</text>
</comment>
<evidence type="ECO:0000256" key="5">
    <source>
        <dbReference type="ARBA" id="ARBA00022691"/>
    </source>
</evidence>
<dbReference type="GO" id="GO:0032259">
    <property type="term" value="P:methylation"/>
    <property type="evidence" value="ECO:0007669"/>
    <property type="project" value="UniProtKB-KW"/>
</dbReference>
<dbReference type="InterPro" id="IPR002052">
    <property type="entry name" value="DNA_methylase_N6_adenine_CS"/>
</dbReference>
<dbReference type="GO" id="GO:0005634">
    <property type="term" value="C:nucleus"/>
    <property type="evidence" value="ECO:0007669"/>
    <property type="project" value="UniProtKB-SubCell"/>
</dbReference>
<keyword evidence="3" id="KW-0489">Methyltransferase</keyword>
<keyword evidence="8" id="KW-1185">Reference proteome</keyword>
<dbReference type="GO" id="GO:0008276">
    <property type="term" value="F:protein methyltransferase activity"/>
    <property type="evidence" value="ECO:0007669"/>
    <property type="project" value="TreeGrafter"/>
</dbReference>
<proteinExistence type="inferred from homology"/>
<dbReference type="STRING" id="564608.C1N1K5"/>
<comment type="subcellular location">
    <subcellularLocation>
        <location evidence="1">Nucleus</location>
    </subcellularLocation>
</comment>
<keyword evidence="5" id="KW-0949">S-adenosyl-L-methionine</keyword>
<evidence type="ECO:0000256" key="2">
    <source>
        <dbReference type="ARBA" id="ARBA00006149"/>
    </source>
</evidence>
<organism evidence="8">
    <name type="scientific">Micromonas pusilla (strain CCMP1545)</name>
    <name type="common">Picoplanktonic green alga</name>
    <dbReference type="NCBI Taxonomy" id="564608"/>
    <lineage>
        <taxon>Eukaryota</taxon>
        <taxon>Viridiplantae</taxon>
        <taxon>Chlorophyta</taxon>
        <taxon>Mamiellophyceae</taxon>
        <taxon>Mamiellales</taxon>
        <taxon>Mamiellaceae</taxon>
        <taxon>Micromonas</taxon>
    </lineage>
</organism>
<dbReference type="OMA" id="EWDDWME"/>
<dbReference type="eggNOG" id="KOG3191">
    <property type="taxonomic scope" value="Eukaryota"/>
</dbReference>
<protein>
    <submittedName>
        <fullName evidence="7">Predicted protein</fullName>
    </submittedName>
</protein>
<dbReference type="PROSITE" id="PS00092">
    <property type="entry name" value="N6_MTASE"/>
    <property type="match status" value="1"/>
</dbReference>
<evidence type="ECO:0000313" key="8">
    <source>
        <dbReference type="Proteomes" id="UP000001876"/>
    </source>
</evidence>
<dbReference type="SUPFAM" id="SSF53335">
    <property type="entry name" value="S-adenosyl-L-methionine-dependent methyltransferases"/>
    <property type="match status" value="1"/>
</dbReference>
<dbReference type="GO" id="GO:0003676">
    <property type="term" value="F:nucleic acid binding"/>
    <property type="evidence" value="ECO:0007669"/>
    <property type="project" value="InterPro"/>
</dbReference>
<dbReference type="PANTHER" id="PTHR45875:SF1">
    <property type="entry name" value="METHYLTRANSFERASE N6AMT1"/>
    <property type="match status" value="1"/>
</dbReference>
<dbReference type="EMBL" id="GG663744">
    <property type="protein sequence ID" value="EEH54468.1"/>
    <property type="molecule type" value="Genomic_DNA"/>
</dbReference>
<dbReference type="InterPro" id="IPR052190">
    <property type="entry name" value="Euk-Arch_PrmC-MTase"/>
</dbReference>
<dbReference type="GeneID" id="9687014"/>
<dbReference type="GO" id="GO:0035657">
    <property type="term" value="C:eRF1 methyltransferase complex"/>
    <property type="evidence" value="ECO:0007669"/>
    <property type="project" value="TreeGrafter"/>
</dbReference>
<sequence length="249" mass="26438">MPPNIARIKDTCFHGEVYEPAEDSFLLVDALAAEWDTTFRTRPPRVAVEVGCGTGYVIASAALLASASGIVPGDAVPGDGGDGEIDRVQNAAAAAAAAFAYYATDINPDALATTRATLRNHGIADERVELTRGDLLGPLRERLRGKIDLLLFNPPYVLTPSEEVRAGGIAAAWAGGKDGREVVDRLLPDVADVLSPDGGTMLMILLEQNKPREVMAVLERAGLRCDVVRSASADEERLHVLRAVKGGDR</sequence>
<dbReference type="AlphaFoldDB" id="C1N1K5"/>
<keyword evidence="6" id="KW-0539">Nucleus</keyword>
<dbReference type="KEGG" id="mpp:MICPUCDRAFT_20643"/>
<accession>C1N1K5</accession>
<dbReference type="GO" id="GO:0008757">
    <property type="term" value="F:S-adenosylmethionine-dependent methyltransferase activity"/>
    <property type="evidence" value="ECO:0007669"/>
    <property type="project" value="TreeGrafter"/>
</dbReference>
<dbReference type="Gene3D" id="3.40.50.150">
    <property type="entry name" value="Vaccinia Virus protein VP39"/>
    <property type="match status" value="1"/>
</dbReference>
<evidence type="ECO:0000256" key="6">
    <source>
        <dbReference type="ARBA" id="ARBA00023242"/>
    </source>
</evidence>
<evidence type="ECO:0000256" key="3">
    <source>
        <dbReference type="ARBA" id="ARBA00022603"/>
    </source>
</evidence>
<dbReference type="PANTHER" id="PTHR45875">
    <property type="entry name" value="METHYLTRANSFERASE N6AMT1"/>
    <property type="match status" value="1"/>
</dbReference>
<evidence type="ECO:0000256" key="1">
    <source>
        <dbReference type="ARBA" id="ARBA00004123"/>
    </source>
</evidence>
<evidence type="ECO:0000256" key="4">
    <source>
        <dbReference type="ARBA" id="ARBA00022679"/>
    </source>
</evidence>
<reference evidence="7 8" key="1">
    <citation type="journal article" date="2009" name="Science">
        <title>Green evolution and dynamic adaptations revealed by genomes of the marine picoeukaryotes Micromonas.</title>
        <authorList>
            <person name="Worden A.Z."/>
            <person name="Lee J.H."/>
            <person name="Mock T."/>
            <person name="Rouze P."/>
            <person name="Simmons M.P."/>
            <person name="Aerts A.L."/>
            <person name="Allen A.E."/>
            <person name="Cuvelier M.L."/>
            <person name="Derelle E."/>
            <person name="Everett M.V."/>
            <person name="Foulon E."/>
            <person name="Grimwood J."/>
            <person name="Gundlach H."/>
            <person name="Henrissat B."/>
            <person name="Napoli C."/>
            <person name="McDonald S.M."/>
            <person name="Parker M.S."/>
            <person name="Rombauts S."/>
            <person name="Salamov A."/>
            <person name="Von Dassow P."/>
            <person name="Badger J.H."/>
            <person name="Coutinho P.M."/>
            <person name="Demir E."/>
            <person name="Dubchak I."/>
            <person name="Gentemann C."/>
            <person name="Eikrem W."/>
            <person name="Gready J.E."/>
            <person name="John U."/>
            <person name="Lanier W."/>
            <person name="Lindquist E.A."/>
            <person name="Lucas S."/>
            <person name="Mayer K.F."/>
            <person name="Moreau H."/>
            <person name="Not F."/>
            <person name="Otillar R."/>
            <person name="Panaud O."/>
            <person name="Pangilinan J."/>
            <person name="Paulsen I."/>
            <person name="Piegu B."/>
            <person name="Poliakov A."/>
            <person name="Robbens S."/>
            <person name="Schmutz J."/>
            <person name="Toulza E."/>
            <person name="Wyss T."/>
            <person name="Zelensky A."/>
            <person name="Zhou K."/>
            <person name="Armbrust E.V."/>
            <person name="Bhattacharya D."/>
            <person name="Goodenough U.W."/>
            <person name="Van de Peer Y."/>
            <person name="Grigoriev I.V."/>
        </authorList>
    </citation>
    <scope>NUCLEOTIDE SEQUENCE [LARGE SCALE GENOMIC DNA]</scope>
    <source>
        <strain evidence="7 8">CCMP1545</strain>
    </source>
</reference>
<keyword evidence="4" id="KW-0808">Transferase</keyword>
<dbReference type="OrthoDB" id="406152at2759"/>